<feature type="compositionally biased region" description="Basic and acidic residues" evidence="1">
    <location>
        <begin position="189"/>
        <end position="203"/>
    </location>
</feature>
<feature type="compositionally biased region" description="Polar residues" evidence="1">
    <location>
        <begin position="47"/>
        <end position="64"/>
    </location>
</feature>
<feature type="region of interest" description="Disordered" evidence="1">
    <location>
        <begin position="225"/>
        <end position="264"/>
    </location>
</feature>
<keyword evidence="3" id="KW-1185">Reference proteome</keyword>
<feature type="region of interest" description="Disordered" evidence="1">
    <location>
        <begin position="838"/>
        <end position="871"/>
    </location>
</feature>
<dbReference type="STRING" id="655827.E9DYQ4"/>
<dbReference type="OrthoDB" id="5244050at2759"/>
<organism evidence="3">
    <name type="scientific">Metarhizium acridum (strain CQMa 102)</name>
    <dbReference type="NCBI Taxonomy" id="655827"/>
    <lineage>
        <taxon>Eukaryota</taxon>
        <taxon>Fungi</taxon>
        <taxon>Dikarya</taxon>
        <taxon>Ascomycota</taxon>
        <taxon>Pezizomycotina</taxon>
        <taxon>Sordariomycetes</taxon>
        <taxon>Hypocreomycetidae</taxon>
        <taxon>Hypocreales</taxon>
        <taxon>Clavicipitaceae</taxon>
        <taxon>Metarhizium</taxon>
    </lineage>
</organism>
<dbReference type="GeneID" id="19247062"/>
<feature type="region of interest" description="Disordered" evidence="1">
    <location>
        <begin position="884"/>
        <end position="904"/>
    </location>
</feature>
<dbReference type="EMBL" id="GL698483">
    <property type="protein sequence ID" value="EFY91324.1"/>
    <property type="molecule type" value="Genomic_DNA"/>
</dbReference>
<dbReference type="eggNOG" id="ENOG502SNX3">
    <property type="taxonomic scope" value="Eukaryota"/>
</dbReference>
<feature type="region of interest" description="Disordered" evidence="1">
    <location>
        <begin position="334"/>
        <end position="362"/>
    </location>
</feature>
<feature type="compositionally biased region" description="Polar residues" evidence="1">
    <location>
        <begin position="534"/>
        <end position="564"/>
    </location>
</feature>
<name>E9DYQ4_METAQ</name>
<feature type="region of interest" description="Disordered" evidence="1">
    <location>
        <begin position="182"/>
        <end position="203"/>
    </location>
</feature>
<feature type="region of interest" description="Disordered" evidence="1">
    <location>
        <begin position="524"/>
        <end position="582"/>
    </location>
</feature>
<feature type="compositionally biased region" description="Basic and acidic residues" evidence="1">
    <location>
        <begin position="843"/>
        <end position="857"/>
    </location>
</feature>
<gene>
    <name evidence="2" type="ORF">MAC_02751</name>
</gene>
<feature type="region of interest" description="Disordered" evidence="1">
    <location>
        <begin position="403"/>
        <end position="493"/>
    </location>
</feature>
<dbReference type="InParanoid" id="E9DYQ4"/>
<dbReference type="Proteomes" id="UP000002499">
    <property type="component" value="Unassembled WGS sequence"/>
</dbReference>
<evidence type="ECO:0000313" key="3">
    <source>
        <dbReference type="Proteomes" id="UP000002499"/>
    </source>
</evidence>
<dbReference type="OMA" id="QMSFRSI"/>
<dbReference type="AlphaFoldDB" id="E9DYQ4"/>
<proteinExistence type="predicted"/>
<dbReference type="HOGENOM" id="CLU_009274_0_0_1"/>
<evidence type="ECO:0000313" key="2">
    <source>
        <dbReference type="EMBL" id="EFY91324.1"/>
    </source>
</evidence>
<protein>
    <submittedName>
        <fullName evidence="2">Uncharacterized protein</fullName>
    </submittedName>
</protein>
<reference evidence="2 3" key="1">
    <citation type="journal article" date="2011" name="PLoS Genet.">
        <title>Genome sequencing and comparative transcriptomics of the model entomopathogenic fungi Metarhizium anisopliae and M. acridum.</title>
        <authorList>
            <person name="Gao Q."/>
            <person name="Jin K."/>
            <person name="Ying S.H."/>
            <person name="Zhang Y."/>
            <person name="Xiao G."/>
            <person name="Shang Y."/>
            <person name="Duan Z."/>
            <person name="Hu X."/>
            <person name="Xie X.Q."/>
            <person name="Zhou G."/>
            <person name="Peng G."/>
            <person name="Luo Z."/>
            <person name="Huang W."/>
            <person name="Wang B."/>
            <person name="Fang W."/>
            <person name="Wang S."/>
            <person name="Zhong Y."/>
            <person name="Ma L.J."/>
            <person name="St Leger R.J."/>
            <person name="Zhao G.P."/>
            <person name="Pei Y."/>
            <person name="Feng M.G."/>
            <person name="Xia Y."/>
            <person name="Wang C."/>
        </authorList>
    </citation>
    <scope>NUCLEOTIDE SEQUENCE [LARGE SCALE GENOMIC DNA]</scope>
    <source>
        <strain evidence="2 3">CQMa 102</strain>
    </source>
</reference>
<feature type="compositionally biased region" description="Polar residues" evidence="1">
    <location>
        <begin position="467"/>
        <end position="493"/>
    </location>
</feature>
<feature type="region of interest" description="Disordered" evidence="1">
    <location>
        <begin position="607"/>
        <end position="707"/>
    </location>
</feature>
<feature type="region of interest" description="Disordered" evidence="1">
    <location>
        <begin position="719"/>
        <end position="818"/>
    </location>
</feature>
<feature type="compositionally biased region" description="Basic and acidic residues" evidence="1">
    <location>
        <begin position="405"/>
        <end position="443"/>
    </location>
</feature>
<dbReference type="KEGG" id="maw:19247062"/>
<evidence type="ECO:0000256" key="1">
    <source>
        <dbReference type="SAM" id="MobiDB-lite"/>
    </source>
</evidence>
<feature type="compositionally biased region" description="Polar residues" evidence="1">
    <location>
        <begin position="338"/>
        <end position="357"/>
    </location>
</feature>
<feature type="region of interest" description="Disordered" evidence="1">
    <location>
        <begin position="1"/>
        <end position="73"/>
    </location>
</feature>
<sequence>MARFPFSITGRKKKSVPPPPSGPRMSKAHKILGSTPLNIDAPGSWDDVSSLTTSDGRSTTTGASYSEPELRGHEYEHQVAIAKSDEDWGEESDIIPRPLKLDAMSFRNPTESVQTVTTGALRKSRSSSTIRSWYDKSKLPLSISQQTSSSAIAKGLPPNFQPELNPAGVEEGFRSKKKPAKLVFSRTRKGSDSRCKDSAAESGLDRMLRSPSIISSFSVLSTRSRESRRFRKKHIKEDPPSPIPETPRPVTSGSNRLGPGNTRELPSLYSHYEQMSLRNVMRQKSTPSLTMTENGVLTLQNVTEVPYHGHEEEVAVHQRQKPVSQKPKLTIFPKADLHSSSPERSISSCHTKTSKASKSLDRSLEGADLLQTSVLILSSDSEDDDVEPLPTVVRPSALAPLRKPSKLEARAPPLKECRPKMVSDPKPSEERPSQSTKPDKRTIVPESNTYVASPKPENRLRAPTAMVSRSGTPFGSFSPAVSSPRTSVMSYSSVNSGMTCQGKPGYGIQEARAMTVLPAWRSSGAELGEKQDEASITTSRVSRQPTLNQASPTDQLTPPLSPTSVDFYIGSAHSSTEGPGSHSRLIAVTHQEEVLLSALRHKQQAIRRASMSQVSEESEDESVAGIQGQPENCHREQQGMESDMSSDDSQTLAKKGRRKEHRPKESQTTITGSTFEFGFPAPPSFKNDTNTHNEQSSRRLKSSGVLPPVQIEGIVLRSDSIPTSPVGPPPSLALPKLPKHARNSKSLPSRDNDSTQSQRDVTLYFDDSEPSPDLSDIQGWESATPPTTNGVSPDASPALSWPEHKGGQESGKQVLPSSKLESQSFLYCDGFSRLNVRTQVPNQERKATLSEDKDIPRPDSPISPEAFPAVPTRRVTLGNMARLSAVGPSPFRNAGAPGWRGDDD</sequence>
<accession>E9DYQ4</accession>